<dbReference type="SUPFAM" id="SSF53067">
    <property type="entry name" value="Actin-like ATPase domain"/>
    <property type="match status" value="2"/>
</dbReference>
<dbReference type="InterPro" id="IPR052519">
    <property type="entry name" value="Euk-type_GlcNAc_Kinase"/>
</dbReference>
<dbReference type="PANTHER" id="PTHR43190">
    <property type="entry name" value="N-ACETYL-D-GLUCOSAMINE KINASE"/>
    <property type="match status" value="1"/>
</dbReference>
<name>A0AAE2UPP4_AGRVI</name>
<dbReference type="Proteomes" id="UP000655037">
    <property type="component" value="Unassembled WGS sequence"/>
</dbReference>
<dbReference type="RefSeq" id="WP_194416215.1">
    <property type="nucleotide sequence ID" value="NZ_JACXXJ020000003.1"/>
</dbReference>
<accession>A0AAE2UPP4</accession>
<dbReference type="AlphaFoldDB" id="A0AAE2UPP4"/>
<evidence type="ECO:0000313" key="2">
    <source>
        <dbReference type="EMBL" id="MBF2714062.1"/>
    </source>
</evidence>
<sequence>MTYPPLVIGVDVGGTKTRWMAQRGKDSVVDQTVPTSSWRRESYSASDCFRLKALIESSIGYLQPRHVVIGANGCNTDQRLLQCEETFGKTTGWDIRVLNDAELLPAAAGGDGGIAVISGTGSIVVARNTEGALLTVGGWGWLLGDEGGGAGLVRAAIRSCLAAAEAREHSDVLHEFLLKHLKITDLREANERLSIEPSAAMFASHTIALFDAIEQGSKLGVGVVRAQVADLRDKVASLLLQGARGPVYLGGGIFERLPYFYQAFIDAANELSSDLDIVLVATPPVVGALNIASVRLARGEGFERAESG</sequence>
<proteinExistence type="predicted"/>
<protein>
    <recommendedName>
        <fullName evidence="1">ATPase BadF/BadG/BcrA/BcrD type domain-containing protein</fullName>
    </recommendedName>
</protein>
<organism evidence="2 3">
    <name type="scientific">Agrobacterium vitis</name>
    <name type="common">Rhizobium vitis</name>
    <dbReference type="NCBI Taxonomy" id="373"/>
    <lineage>
        <taxon>Bacteria</taxon>
        <taxon>Pseudomonadati</taxon>
        <taxon>Pseudomonadota</taxon>
        <taxon>Alphaproteobacteria</taxon>
        <taxon>Hyphomicrobiales</taxon>
        <taxon>Rhizobiaceae</taxon>
        <taxon>Rhizobium/Agrobacterium group</taxon>
        <taxon>Agrobacterium</taxon>
    </lineage>
</organism>
<dbReference type="Gene3D" id="3.30.420.40">
    <property type="match status" value="2"/>
</dbReference>
<dbReference type="InterPro" id="IPR043129">
    <property type="entry name" value="ATPase_NBD"/>
</dbReference>
<gene>
    <name evidence="2" type="ORF">IEI95_007260</name>
</gene>
<feature type="domain" description="ATPase BadF/BadG/BcrA/BcrD type" evidence="1">
    <location>
        <begin position="8"/>
        <end position="266"/>
    </location>
</feature>
<dbReference type="EMBL" id="JACXXJ020000003">
    <property type="protein sequence ID" value="MBF2714062.1"/>
    <property type="molecule type" value="Genomic_DNA"/>
</dbReference>
<evidence type="ECO:0000313" key="3">
    <source>
        <dbReference type="Proteomes" id="UP000655037"/>
    </source>
</evidence>
<dbReference type="InterPro" id="IPR002731">
    <property type="entry name" value="ATPase_BadF"/>
</dbReference>
<comment type="caution">
    <text evidence="2">The sequence shown here is derived from an EMBL/GenBank/DDBJ whole genome shotgun (WGS) entry which is preliminary data.</text>
</comment>
<dbReference type="PANTHER" id="PTHR43190:SF3">
    <property type="entry name" value="N-ACETYL-D-GLUCOSAMINE KINASE"/>
    <property type="match status" value="1"/>
</dbReference>
<dbReference type="Pfam" id="PF01869">
    <property type="entry name" value="BcrAD_BadFG"/>
    <property type="match status" value="1"/>
</dbReference>
<reference evidence="2" key="1">
    <citation type="submission" date="2020-11" db="EMBL/GenBank/DDBJ databases">
        <title>Agrobacterium vitis strain K377 genome.</title>
        <authorList>
            <person name="Xi H."/>
        </authorList>
    </citation>
    <scope>NUCLEOTIDE SEQUENCE</scope>
    <source>
        <strain evidence="2">K377</strain>
    </source>
</reference>
<evidence type="ECO:0000259" key="1">
    <source>
        <dbReference type="Pfam" id="PF01869"/>
    </source>
</evidence>